<dbReference type="EMBL" id="MU839829">
    <property type="protein sequence ID" value="KAK1758060.1"/>
    <property type="molecule type" value="Genomic_DNA"/>
</dbReference>
<feature type="binding site" evidence="3">
    <location>
        <position position="195"/>
    </location>
    <ligand>
        <name>dimethylallyl diphosphate</name>
        <dbReference type="ChEBI" id="CHEBI:57623"/>
    </ligand>
</feature>
<dbReference type="Pfam" id="PF11991">
    <property type="entry name" value="Trp_DMAT"/>
    <property type="match status" value="1"/>
</dbReference>
<protein>
    <submittedName>
        <fullName evidence="4">Tryptophan dimethylallyltransferase-domain-containing protein</fullName>
    </submittedName>
</protein>
<keyword evidence="2" id="KW-0808">Transferase</keyword>
<evidence type="ECO:0000256" key="3">
    <source>
        <dbReference type="PIRSR" id="PIRSR000509-1"/>
    </source>
</evidence>
<dbReference type="CDD" id="cd13929">
    <property type="entry name" value="PT-DMATS_CymD"/>
    <property type="match status" value="1"/>
</dbReference>
<dbReference type="PANTHER" id="PTHR40627:SF4">
    <property type="entry name" value="PRENYLTRANSFERASE ASQH1-RELATED"/>
    <property type="match status" value="1"/>
</dbReference>
<comment type="caution">
    <text evidence="4">The sequence shown here is derived from an EMBL/GenBank/DDBJ whole genome shotgun (WGS) entry which is preliminary data.</text>
</comment>
<dbReference type="GO" id="GO:0009820">
    <property type="term" value="P:alkaloid metabolic process"/>
    <property type="evidence" value="ECO:0007669"/>
    <property type="project" value="InterPro"/>
</dbReference>
<feature type="binding site" evidence="3">
    <location>
        <position position="267"/>
    </location>
    <ligand>
        <name>dimethylallyl diphosphate</name>
        <dbReference type="ChEBI" id="CHEBI:57623"/>
    </ligand>
</feature>
<sequence>MAQEMQNQDHQAISTYDSVLQDAAFSSEDEEFWWLATAPSLSHLLESCQYTREDQLNYLRWYRSFIAPAFGPRPRLGLKPLFQPCPVYDGSACELSINWKESSPTQTVRFTMEATGYQAGTALDPFNQEETRSLLSRMASEVPSLDLYQFEKFAGEFFLSRKEAEAIIPKIPPGTPLSQAWLAFDLEQGSSSMAKVYFMPILKWLQTGIPTNSLVFDAVRRCGKKDSSYDASVAILDRYIKTFPPNKGPVVEMVAIDCVDSPNSRIKIYLRTTVTTLAQAKETYTLGSQLSGQTVETGLKALSELWPILFRLEDKRDMEHTEVLPNGSYCGFAIEMRAGQEVPEIKIHIPVRKIGGTDAQLCQSLSTCPNHDIKGTNGTHTFVSFTYTQRTGCYMTMYYSTKILGVQLKQDHWEGYDNLWEKKWANHEG</sequence>
<dbReference type="Proteomes" id="UP001239445">
    <property type="component" value="Unassembled WGS sequence"/>
</dbReference>
<dbReference type="InterPro" id="IPR033964">
    <property type="entry name" value="ABBA"/>
</dbReference>
<name>A0AAJ0BGX6_9PEZI</name>
<feature type="binding site" evidence="3">
    <location>
        <position position="269"/>
    </location>
    <ligand>
        <name>dimethylallyl diphosphate</name>
        <dbReference type="ChEBI" id="CHEBI:57623"/>
    </ligand>
</feature>
<feature type="binding site" evidence="3">
    <location>
        <position position="197"/>
    </location>
    <ligand>
        <name>dimethylallyl diphosphate</name>
        <dbReference type="ChEBI" id="CHEBI:57623"/>
    </ligand>
</feature>
<evidence type="ECO:0000256" key="1">
    <source>
        <dbReference type="ARBA" id="ARBA00010209"/>
    </source>
</evidence>
<dbReference type="NCBIfam" id="TIGR03429">
    <property type="entry name" value="arom_pren_DMATS"/>
    <property type="match status" value="1"/>
</dbReference>
<organism evidence="4 5">
    <name type="scientific">Echria macrotheca</name>
    <dbReference type="NCBI Taxonomy" id="438768"/>
    <lineage>
        <taxon>Eukaryota</taxon>
        <taxon>Fungi</taxon>
        <taxon>Dikarya</taxon>
        <taxon>Ascomycota</taxon>
        <taxon>Pezizomycotina</taxon>
        <taxon>Sordariomycetes</taxon>
        <taxon>Sordariomycetidae</taxon>
        <taxon>Sordariales</taxon>
        <taxon>Schizotheciaceae</taxon>
        <taxon>Echria</taxon>
    </lineage>
</organism>
<feature type="binding site" evidence="3">
    <location>
        <position position="265"/>
    </location>
    <ligand>
        <name>dimethylallyl diphosphate</name>
        <dbReference type="ChEBI" id="CHEBI:57623"/>
    </ligand>
</feature>
<evidence type="ECO:0000313" key="5">
    <source>
        <dbReference type="Proteomes" id="UP001239445"/>
    </source>
</evidence>
<evidence type="ECO:0000313" key="4">
    <source>
        <dbReference type="EMBL" id="KAK1758060.1"/>
    </source>
</evidence>
<evidence type="ECO:0000256" key="2">
    <source>
        <dbReference type="ARBA" id="ARBA00022679"/>
    </source>
</evidence>
<feature type="binding site" evidence="3">
    <location>
        <position position="109"/>
    </location>
    <ligand>
        <name>dimethylallyl diphosphate</name>
        <dbReference type="ChEBI" id="CHEBI:57623"/>
    </ligand>
</feature>
<proteinExistence type="inferred from homology"/>
<accession>A0AAJ0BGX6</accession>
<dbReference type="InterPro" id="IPR017795">
    <property type="entry name" value="ABBA_NscD-like"/>
</dbReference>
<dbReference type="GO" id="GO:0016765">
    <property type="term" value="F:transferase activity, transferring alkyl or aryl (other than methyl) groups"/>
    <property type="evidence" value="ECO:0007669"/>
    <property type="project" value="InterPro"/>
</dbReference>
<feature type="binding site" evidence="3">
    <location>
        <position position="94"/>
    </location>
    <ligand>
        <name>L-tryptophan</name>
        <dbReference type="ChEBI" id="CHEBI:57912"/>
    </ligand>
</feature>
<comment type="similarity">
    <text evidence="1">Belongs to the tryptophan dimethylallyltransferase family.</text>
</comment>
<dbReference type="PIRSF" id="PIRSF000509">
    <property type="entry name" value="Trp_DMAT"/>
    <property type="match status" value="1"/>
</dbReference>
<gene>
    <name evidence="4" type="ORF">QBC47DRAFT_440499</name>
</gene>
<dbReference type="SFLD" id="SFLDS00036">
    <property type="entry name" value="Aromatic_Prenyltransferase"/>
    <property type="match status" value="1"/>
</dbReference>
<reference evidence="4" key="1">
    <citation type="submission" date="2023-06" db="EMBL/GenBank/DDBJ databases">
        <title>Genome-scale phylogeny and comparative genomics of the fungal order Sordariales.</title>
        <authorList>
            <consortium name="Lawrence Berkeley National Laboratory"/>
            <person name="Hensen N."/>
            <person name="Bonometti L."/>
            <person name="Westerberg I."/>
            <person name="Brannstrom I.O."/>
            <person name="Guillou S."/>
            <person name="Cros-Aarteil S."/>
            <person name="Calhoun S."/>
            <person name="Haridas S."/>
            <person name="Kuo A."/>
            <person name="Mondo S."/>
            <person name="Pangilinan J."/>
            <person name="Riley R."/>
            <person name="Labutti K."/>
            <person name="Andreopoulos B."/>
            <person name="Lipzen A."/>
            <person name="Chen C."/>
            <person name="Yanf M."/>
            <person name="Daum C."/>
            <person name="Ng V."/>
            <person name="Clum A."/>
            <person name="Steindorff A."/>
            <person name="Ohm R."/>
            <person name="Martin F."/>
            <person name="Silar P."/>
            <person name="Natvig D."/>
            <person name="Lalanne C."/>
            <person name="Gautier V."/>
            <person name="Ament-Velasquez S.L."/>
            <person name="Kruys A."/>
            <person name="Hutchinson M.I."/>
            <person name="Powell A.J."/>
            <person name="Barry K."/>
            <person name="Miller A.N."/>
            <person name="Grigoriev I.V."/>
            <person name="Debuchy R."/>
            <person name="Gladieux P."/>
            <person name="Thoren M.H."/>
            <person name="Johannesson H."/>
        </authorList>
    </citation>
    <scope>NUCLEOTIDE SEQUENCE</scope>
    <source>
        <strain evidence="4">PSN4</strain>
    </source>
</reference>
<keyword evidence="5" id="KW-1185">Reference proteome</keyword>
<dbReference type="InterPro" id="IPR012148">
    <property type="entry name" value="ABBA_DMATS-like"/>
</dbReference>
<dbReference type="PANTHER" id="PTHR40627">
    <property type="entry name" value="INDOLE PRENYLTRANSFERASE TDIB-RELATED"/>
    <property type="match status" value="1"/>
</dbReference>
<dbReference type="AlphaFoldDB" id="A0AAJ0BGX6"/>